<gene>
    <name evidence="1" type="ORF">EGK74_01690</name>
</gene>
<comment type="caution">
    <text evidence="1">The sequence shown here is derived from an EMBL/GenBank/DDBJ whole genome shotgun (WGS) entry which is preliminary data.</text>
</comment>
<dbReference type="EMBL" id="RPFL01000002">
    <property type="protein sequence ID" value="RPD90487.1"/>
    <property type="molecule type" value="Genomic_DNA"/>
</dbReference>
<reference evidence="1 2" key="1">
    <citation type="submission" date="2018-11" db="EMBL/GenBank/DDBJ databases">
        <title>Neisseria weixii sp. nov. isolated from the rectal contents of plateau pika (Ochotona cruzoniae).</title>
        <authorList>
            <person name="Zhang G."/>
        </authorList>
    </citation>
    <scope>NUCLEOTIDE SEQUENCE [LARGE SCALE GENOMIC DNA]</scope>
    <source>
        <strain evidence="1 2">10009</strain>
    </source>
</reference>
<name>A0A3N4N8J9_9NEIS</name>
<dbReference type="AlphaFoldDB" id="A0A3N4N8J9"/>
<dbReference type="Proteomes" id="UP000272412">
    <property type="component" value="Unassembled WGS sequence"/>
</dbReference>
<evidence type="ECO:0000313" key="2">
    <source>
        <dbReference type="Proteomes" id="UP000272412"/>
    </source>
</evidence>
<keyword evidence="2" id="KW-1185">Reference proteome</keyword>
<accession>A0A3N4N8J9</accession>
<protein>
    <submittedName>
        <fullName evidence="1">Uncharacterized protein</fullName>
    </submittedName>
</protein>
<organism evidence="1 2">
    <name type="scientific">Neisseria weixii</name>
    <dbReference type="NCBI Taxonomy" id="1853276"/>
    <lineage>
        <taxon>Bacteria</taxon>
        <taxon>Pseudomonadati</taxon>
        <taxon>Pseudomonadota</taxon>
        <taxon>Betaproteobacteria</taxon>
        <taxon>Neisseriales</taxon>
        <taxon>Neisseriaceae</taxon>
        <taxon>Neisseria</taxon>
    </lineage>
</organism>
<sequence>MKKRKRHIHKTFGNIPPHIIAIMKTNHRSLAENEINQTTAPLQHYTDRLKLGSASETDLWAACCTNYLLVELVLLLQTTQIRADAHIQDLVRVKLSIARDYFVDQVSDTLEAQQHRKNNIGHLVATGDEIKILEAAIEQAGEILSLADYGHLIQAHANTAPLLNQLTDNINHRNQKQQQPIT</sequence>
<evidence type="ECO:0000313" key="1">
    <source>
        <dbReference type="EMBL" id="RPD90487.1"/>
    </source>
</evidence>
<proteinExistence type="predicted"/>
<dbReference type="RefSeq" id="WP_123803664.1">
    <property type="nucleotide sequence ID" value="NZ_RPFL01000002.1"/>
</dbReference>